<dbReference type="AlphaFoldDB" id="A0A2S6MXT4"/>
<gene>
    <name evidence="2" type="ORF">CCS01_28060</name>
</gene>
<dbReference type="PANTHER" id="PTHR36558">
    <property type="entry name" value="GLR1098 PROTEIN"/>
    <property type="match status" value="1"/>
</dbReference>
<comment type="caution">
    <text evidence="2">The sequence shown here is derived from an EMBL/GenBank/DDBJ whole genome shotgun (WGS) entry which is preliminary data.</text>
</comment>
<dbReference type="Pfam" id="PF05685">
    <property type="entry name" value="Uma2"/>
    <property type="match status" value="1"/>
</dbReference>
<dbReference type="InterPro" id="IPR012296">
    <property type="entry name" value="Nuclease_put_TT1808"/>
</dbReference>
<dbReference type="PANTHER" id="PTHR36558:SF1">
    <property type="entry name" value="RESTRICTION ENDONUCLEASE DOMAIN-CONTAINING PROTEIN-RELATED"/>
    <property type="match status" value="1"/>
</dbReference>
<dbReference type="InterPro" id="IPR008538">
    <property type="entry name" value="Uma2"/>
</dbReference>
<evidence type="ECO:0000259" key="1">
    <source>
        <dbReference type="Pfam" id="PF05685"/>
    </source>
</evidence>
<protein>
    <recommendedName>
        <fullName evidence="1">Putative restriction endonuclease domain-containing protein</fullName>
    </recommendedName>
</protein>
<dbReference type="OrthoDB" id="7262039at2"/>
<dbReference type="EMBL" id="NHRY01000261">
    <property type="protein sequence ID" value="PPQ27170.1"/>
    <property type="molecule type" value="Genomic_DNA"/>
</dbReference>
<reference evidence="2 3" key="1">
    <citation type="journal article" date="2018" name="Arch. Microbiol.">
        <title>New insights into the metabolic potential of the phototrophic purple bacterium Rhodopila globiformis DSM 161(T) from its draft genome sequence and evidence for a vanadium-dependent nitrogenase.</title>
        <authorList>
            <person name="Imhoff J.F."/>
            <person name="Rahn T."/>
            <person name="Kunzel S."/>
            <person name="Neulinger S.C."/>
        </authorList>
    </citation>
    <scope>NUCLEOTIDE SEQUENCE [LARGE SCALE GENOMIC DNA]</scope>
    <source>
        <strain evidence="2 3">DSM 161</strain>
    </source>
</reference>
<sequence length="187" mass="20401">MSASALPRMTADEFIAWALAQPEGERYELVNGQIVVMAPERLAHARAKLHIARRLQDAIAAASLPCEVVIDGVAVQVDDTTVYEPDVLVRCGPPLPGETLRITDPLIVVEVLSPSSRSRDAGLKLADYFRIASLRHYLIVATETRTVIHHARDEACAILTRIIRDGALRLDPPGLWLDGIFPGEPGP</sequence>
<evidence type="ECO:0000313" key="2">
    <source>
        <dbReference type="EMBL" id="PPQ27170.1"/>
    </source>
</evidence>
<dbReference type="Gene3D" id="3.90.1570.10">
    <property type="entry name" value="tt1808, chain A"/>
    <property type="match status" value="1"/>
</dbReference>
<name>A0A2S6MXT4_RHOGL</name>
<accession>A0A2S6MXT4</accession>
<keyword evidence="3" id="KW-1185">Reference proteome</keyword>
<proteinExistence type="predicted"/>
<feature type="domain" description="Putative restriction endonuclease" evidence="1">
    <location>
        <begin position="12"/>
        <end position="162"/>
    </location>
</feature>
<dbReference type="Proteomes" id="UP000239724">
    <property type="component" value="Unassembled WGS sequence"/>
</dbReference>
<dbReference type="RefSeq" id="WP_104522136.1">
    <property type="nucleotide sequence ID" value="NZ_NHRY01000261.1"/>
</dbReference>
<dbReference type="InterPro" id="IPR011335">
    <property type="entry name" value="Restrct_endonuc-II-like"/>
</dbReference>
<organism evidence="2 3">
    <name type="scientific">Rhodopila globiformis</name>
    <name type="common">Rhodopseudomonas globiformis</name>
    <dbReference type="NCBI Taxonomy" id="1071"/>
    <lineage>
        <taxon>Bacteria</taxon>
        <taxon>Pseudomonadati</taxon>
        <taxon>Pseudomonadota</taxon>
        <taxon>Alphaproteobacteria</taxon>
        <taxon>Acetobacterales</taxon>
        <taxon>Acetobacteraceae</taxon>
        <taxon>Rhodopila</taxon>
    </lineage>
</organism>
<dbReference type="CDD" id="cd06260">
    <property type="entry name" value="DUF820-like"/>
    <property type="match status" value="1"/>
</dbReference>
<evidence type="ECO:0000313" key="3">
    <source>
        <dbReference type="Proteomes" id="UP000239724"/>
    </source>
</evidence>
<dbReference type="SUPFAM" id="SSF52980">
    <property type="entry name" value="Restriction endonuclease-like"/>
    <property type="match status" value="1"/>
</dbReference>